<reference evidence="3" key="1">
    <citation type="journal article" date="2006" name="PLoS Biol.">
        <title>Macronuclear genome sequence of the ciliate Tetrahymena thermophila, a model eukaryote.</title>
        <authorList>
            <person name="Eisen J.A."/>
            <person name="Coyne R.S."/>
            <person name="Wu M."/>
            <person name="Wu D."/>
            <person name="Thiagarajan M."/>
            <person name="Wortman J.R."/>
            <person name="Badger J.H."/>
            <person name="Ren Q."/>
            <person name="Amedeo P."/>
            <person name="Jones K.M."/>
            <person name="Tallon L.J."/>
            <person name="Delcher A.L."/>
            <person name="Salzberg S.L."/>
            <person name="Silva J.C."/>
            <person name="Haas B.J."/>
            <person name="Majoros W.H."/>
            <person name="Farzad M."/>
            <person name="Carlton J.M."/>
            <person name="Smith R.K. Jr."/>
            <person name="Garg J."/>
            <person name="Pearlman R.E."/>
            <person name="Karrer K.M."/>
            <person name="Sun L."/>
            <person name="Manning G."/>
            <person name="Elde N.C."/>
            <person name="Turkewitz A.P."/>
            <person name="Asai D.J."/>
            <person name="Wilkes D.E."/>
            <person name="Wang Y."/>
            <person name="Cai H."/>
            <person name="Collins K."/>
            <person name="Stewart B.A."/>
            <person name="Lee S.R."/>
            <person name="Wilamowska K."/>
            <person name="Weinberg Z."/>
            <person name="Ruzzo W.L."/>
            <person name="Wloga D."/>
            <person name="Gaertig J."/>
            <person name="Frankel J."/>
            <person name="Tsao C.-C."/>
            <person name="Gorovsky M.A."/>
            <person name="Keeling P.J."/>
            <person name="Waller R.F."/>
            <person name="Patron N.J."/>
            <person name="Cherry J.M."/>
            <person name="Stover N.A."/>
            <person name="Krieger C.J."/>
            <person name="del Toro C."/>
            <person name="Ryder H.F."/>
            <person name="Williamson S.C."/>
            <person name="Barbeau R.A."/>
            <person name="Hamilton E.P."/>
            <person name="Orias E."/>
        </authorList>
    </citation>
    <scope>NUCLEOTIDE SEQUENCE [LARGE SCALE GENOMIC DNA]</scope>
    <source>
        <strain evidence="3">SB210</strain>
    </source>
</reference>
<dbReference type="InParanoid" id="I7M6H0"/>
<protein>
    <submittedName>
        <fullName evidence="2">Uncharacterized protein</fullName>
    </submittedName>
</protein>
<feature type="region of interest" description="Disordered" evidence="1">
    <location>
        <begin position="252"/>
        <end position="287"/>
    </location>
</feature>
<organism evidence="2 3">
    <name type="scientific">Tetrahymena thermophila (strain SB210)</name>
    <dbReference type="NCBI Taxonomy" id="312017"/>
    <lineage>
        <taxon>Eukaryota</taxon>
        <taxon>Sar</taxon>
        <taxon>Alveolata</taxon>
        <taxon>Ciliophora</taxon>
        <taxon>Intramacronucleata</taxon>
        <taxon>Oligohymenophorea</taxon>
        <taxon>Hymenostomatida</taxon>
        <taxon>Tetrahymenina</taxon>
        <taxon>Tetrahymenidae</taxon>
        <taxon>Tetrahymena</taxon>
    </lineage>
</organism>
<gene>
    <name evidence="2" type="ORF">TTHERM_00486390</name>
</gene>
<evidence type="ECO:0000313" key="3">
    <source>
        <dbReference type="Proteomes" id="UP000009168"/>
    </source>
</evidence>
<dbReference type="eggNOG" id="ENOG502SPQ5">
    <property type="taxonomic scope" value="Eukaryota"/>
</dbReference>
<feature type="compositionally biased region" description="Basic and acidic residues" evidence="1">
    <location>
        <begin position="153"/>
        <end position="167"/>
    </location>
</feature>
<dbReference type="GeneID" id="7846923"/>
<dbReference type="RefSeq" id="XP_001032851.2">
    <property type="nucleotide sequence ID" value="XM_001032851.3"/>
</dbReference>
<keyword evidence="3" id="KW-1185">Reference proteome</keyword>
<feature type="region of interest" description="Disordered" evidence="1">
    <location>
        <begin position="148"/>
        <end position="169"/>
    </location>
</feature>
<proteinExistence type="predicted"/>
<feature type="region of interest" description="Disordered" evidence="1">
    <location>
        <begin position="1"/>
        <end position="25"/>
    </location>
</feature>
<sequence>MDRNDDEMNLDDNSNNNQFKDDDENYVKSENEIKITKDIILVHIEKTQKKITELIPDYDISQFLNSNNEIVLGELISSLKETGFPIDQNMVHYWCPEAEMFIYCGFDPLPDDITIPLEDYQNYNEIKIKCKENPISLIHQIMSEETNEMNNNKQKDGNTQEKKEAKNNCRRTKERKIGFIIEKVVQWRNYYNGVPDASGKVNRLSLEEAANKVQISKKSLDDYLLQIRFGRKYQFNFNEHKNDKVGILRAFVKKHKQQQNQDKPKKRKEKKGDANGIQSKKEEEEKN</sequence>
<feature type="compositionally biased region" description="Acidic residues" evidence="1">
    <location>
        <begin position="1"/>
        <end position="10"/>
    </location>
</feature>
<dbReference type="EMBL" id="GG662587">
    <property type="protein sequence ID" value="EAR85188.2"/>
    <property type="molecule type" value="Genomic_DNA"/>
</dbReference>
<name>I7M6H0_TETTS</name>
<evidence type="ECO:0000256" key="1">
    <source>
        <dbReference type="SAM" id="MobiDB-lite"/>
    </source>
</evidence>
<dbReference type="OrthoDB" id="311674at2759"/>
<dbReference type="AlphaFoldDB" id="I7M6H0"/>
<accession>I7M6H0</accession>
<dbReference type="Proteomes" id="UP000009168">
    <property type="component" value="Unassembled WGS sequence"/>
</dbReference>
<dbReference type="FunCoup" id="I7M6H0">
    <property type="interactions" value="26"/>
</dbReference>
<dbReference type="KEGG" id="tet:TTHERM_00486390"/>
<evidence type="ECO:0000313" key="2">
    <source>
        <dbReference type="EMBL" id="EAR85188.2"/>
    </source>
</evidence>